<dbReference type="InterPro" id="IPR032126">
    <property type="entry name" value="LydA_holin"/>
</dbReference>
<gene>
    <name evidence="2" type="ordered locus">Astex_0353</name>
</gene>
<reference evidence="3" key="1">
    <citation type="submission" date="2010-12" db="EMBL/GenBank/DDBJ databases">
        <title>Complete sequence of chromosome 1 of Asticcacaulis excentricus CB 48.</title>
        <authorList>
            <consortium name="US DOE Joint Genome Institute"/>
            <person name="Lucas S."/>
            <person name="Copeland A."/>
            <person name="Lapidus A."/>
            <person name="Cheng J.-F."/>
            <person name="Bruce D."/>
            <person name="Goodwin L."/>
            <person name="Pitluck S."/>
            <person name="Teshima H."/>
            <person name="Davenport K."/>
            <person name="Detter J.C."/>
            <person name="Han C."/>
            <person name="Tapia R."/>
            <person name="Land M."/>
            <person name="Hauser L."/>
            <person name="Jeffries C."/>
            <person name="Kyrpides N."/>
            <person name="Ivanova N."/>
            <person name="Ovchinnikova G."/>
            <person name="Brun Y.V."/>
            <person name="Woyke T."/>
        </authorList>
    </citation>
    <scope>NUCLEOTIDE SEQUENCE [LARGE SCALE GENOMIC DNA]</scope>
    <source>
        <strain evidence="3">ATCC 15261 / DSM 4724 / KCTC 12464 / NCIMB 9791 / VKM B-1370 / CB 48</strain>
    </source>
</reference>
<dbReference type="EMBL" id="CP002395">
    <property type="protein sequence ID" value="ADU12049.1"/>
    <property type="molecule type" value="Genomic_DNA"/>
</dbReference>
<sequence>MHTLIDYLTTRGAWVMAFFFAVSGRILYHTEMVKKGRRRFWSWRLLLELPTAVGMGVIAYGGCALVNITGDGQAAIIAVASYLGPHGVNELWALWLERKRSEPSKSE</sequence>
<accession>E8RPS2</accession>
<dbReference type="HOGENOM" id="CLU_175300_0_0_5"/>
<dbReference type="STRING" id="573065.Astex_0353"/>
<name>E8RPS2_ASTEC</name>
<dbReference type="Proteomes" id="UP000001492">
    <property type="component" value="Chromosome 1"/>
</dbReference>
<dbReference type="AlphaFoldDB" id="E8RPS2"/>
<evidence type="ECO:0000256" key="1">
    <source>
        <dbReference type="SAM" id="Phobius"/>
    </source>
</evidence>
<dbReference type="eggNOG" id="ENOG5033EY8">
    <property type="taxonomic scope" value="Bacteria"/>
</dbReference>
<keyword evidence="1" id="KW-1133">Transmembrane helix</keyword>
<organism evidence="2 3">
    <name type="scientific">Asticcacaulis excentricus (strain ATCC 15261 / DSM 4724 / KCTC 12464 / NCIMB 9791 / VKM B-1370 / CB 48)</name>
    <dbReference type="NCBI Taxonomy" id="573065"/>
    <lineage>
        <taxon>Bacteria</taxon>
        <taxon>Pseudomonadati</taxon>
        <taxon>Pseudomonadota</taxon>
        <taxon>Alphaproteobacteria</taxon>
        <taxon>Caulobacterales</taxon>
        <taxon>Caulobacteraceae</taxon>
        <taxon>Asticcacaulis</taxon>
    </lineage>
</organism>
<dbReference type="Pfam" id="PF16083">
    <property type="entry name" value="Phage_holin_3_3"/>
    <property type="match status" value="1"/>
</dbReference>
<evidence type="ECO:0000313" key="2">
    <source>
        <dbReference type="EMBL" id="ADU12049.1"/>
    </source>
</evidence>
<evidence type="ECO:0000313" key="3">
    <source>
        <dbReference type="Proteomes" id="UP000001492"/>
    </source>
</evidence>
<proteinExistence type="predicted"/>
<keyword evidence="1" id="KW-0812">Transmembrane</keyword>
<dbReference type="KEGG" id="aex:Astex_0353"/>
<feature type="transmembrane region" description="Helical" evidence="1">
    <location>
        <begin position="12"/>
        <end position="28"/>
    </location>
</feature>
<keyword evidence="3" id="KW-1185">Reference proteome</keyword>
<protein>
    <recommendedName>
        <fullName evidence="4">Holin</fullName>
    </recommendedName>
</protein>
<evidence type="ECO:0008006" key="4">
    <source>
        <dbReference type="Google" id="ProtNLM"/>
    </source>
</evidence>
<feature type="transmembrane region" description="Helical" evidence="1">
    <location>
        <begin position="49"/>
        <end position="68"/>
    </location>
</feature>
<keyword evidence="1" id="KW-0472">Membrane</keyword>
<feature type="transmembrane region" description="Helical" evidence="1">
    <location>
        <begin position="74"/>
        <end position="96"/>
    </location>
</feature>